<accession>A0ABT9PAG0</accession>
<feature type="domain" description="Flavin reductase like" evidence="2">
    <location>
        <begin position="20"/>
        <end position="167"/>
    </location>
</feature>
<dbReference type="InterPro" id="IPR002563">
    <property type="entry name" value="Flavin_Rdtase-like_dom"/>
</dbReference>
<dbReference type="PANTHER" id="PTHR30466:SF1">
    <property type="entry name" value="FMN REDUCTASE (NADH) RUTF"/>
    <property type="match status" value="1"/>
</dbReference>
<keyword evidence="1" id="KW-0560">Oxidoreductase</keyword>
<keyword evidence="4" id="KW-1185">Reference proteome</keyword>
<dbReference type="InterPro" id="IPR012349">
    <property type="entry name" value="Split_barrel_FMN-bd"/>
</dbReference>
<dbReference type="PANTHER" id="PTHR30466">
    <property type="entry name" value="FLAVIN REDUCTASE"/>
    <property type="match status" value="1"/>
</dbReference>
<proteinExistence type="predicted"/>
<gene>
    <name evidence="3" type="ORF">J2S57_005426</name>
</gene>
<evidence type="ECO:0000256" key="1">
    <source>
        <dbReference type="ARBA" id="ARBA00023002"/>
    </source>
</evidence>
<sequence>MTSSGHEERGVVEGHFRSVMGCFVTGVTVISVGGEWVHGMTANAFTSVSLEPPMVLACVADTARMNRCIEQQGSFGVSVLSQEQHSTARLFARPAREHGLPQFDEVGWHPGPVTGAPLIDSALAWLECDVVQAYPGGDHVIYVGRVLGCVIGAPGAPLTFWNGRLGAGAPAEGTLSH</sequence>
<dbReference type="EMBL" id="JAUSQZ010000001">
    <property type="protein sequence ID" value="MDP9829677.1"/>
    <property type="molecule type" value="Genomic_DNA"/>
</dbReference>
<dbReference type="RefSeq" id="WP_307248073.1">
    <property type="nucleotide sequence ID" value="NZ_JAUSQZ010000001.1"/>
</dbReference>
<evidence type="ECO:0000313" key="4">
    <source>
        <dbReference type="Proteomes" id="UP001235712"/>
    </source>
</evidence>
<comment type="caution">
    <text evidence="3">The sequence shown here is derived from an EMBL/GenBank/DDBJ whole genome shotgun (WGS) entry which is preliminary data.</text>
</comment>
<dbReference type="InterPro" id="IPR050268">
    <property type="entry name" value="NADH-dep_flavin_reductase"/>
</dbReference>
<protein>
    <submittedName>
        <fullName evidence="3">Flavin reductase (DIM6/NTAB) family NADH-FMN oxidoreductase RutF</fullName>
    </submittedName>
</protein>
<name>A0ABT9PAG0_9ACTN</name>
<dbReference type="SUPFAM" id="SSF50475">
    <property type="entry name" value="FMN-binding split barrel"/>
    <property type="match status" value="1"/>
</dbReference>
<dbReference type="Gene3D" id="2.30.110.10">
    <property type="entry name" value="Electron Transport, Fmn-binding Protein, Chain A"/>
    <property type="match status" value="1"/>
</dbReference>
<evidence type="ECO:0000313" key="3">
    <source>
        <dbReference type="EMBL" id="MDP9829677.1"/>
    </source>
</evidence>
<evidence type="ECO:0000259" key="2">
    <source>
        <dbReference type="SMART" id="SM00903"/>
    </source>
</evidence>
<dbReference type="SMART" id="SM00903">
    <property type="entry name" value="Flavin_Reduct"/>
    <property type="match status" value="1"/>
</dbReference>
<dbReference type="Proteomes" id="UP001235712">
    <property type="component" value="Unassembled WGS sequence"/>
</dbReference>
<dbReference type="Pfam" id="PF01613">
    <property type="entry name" value="Flavin_Reduct"/>
    <property type="match status" value="1"/>
</dbReference>
<reference evidence="3 4" key="1">
    <citation type="submission" date="2023-07" db="EMBL/GenBank/DDBJ databases">
        <title>Sequencing the genomes of 1000 actinobacteria strains.</title>
        <authorList>
            <person name="Klenk H.-P."/>
        </authorList>
    </citation>
    <scope>NUCLEOTIDE SEQUENCE [LARGE SCALE GENOMIC DNA]</scope>
    <source>
        <strain evidence="3 4">DSM 44388</strain>
    </source>
</reference>
<organism evidence="3 4">
    <name type="scientific">Kineosporia succinea</name>
    <dbReference type="NCBI Taxonomy" id="84632"/>
    <lineage>
        <taxon>Bacteria</taxon>
        <taxon>Bacillati</taxon>
        <taxon>Actinomycetota</taxon>
        <taxon>Actinomycetes</taxon>
        <taxon>Kineosporiales</taxon>
        <taxon>Kineosporiaceae</taxon>
        <taxon>Kineosporia</taxon>
    </lineage>
</organism>